<feature type="compositionally biased region" description="Gly residues" evidence="1">
    <location>
        <begin position="105"/>
        <end position="117"/>
    </location>
</feature>
<reference evidence="2" key="1">
    <citation type="submission" date="2020-03" db="EMBL/GenBank/DDBJ databases">
        <authorList>
            <person name="Weist P."/>
        </authorList>
    </citation>
    <scope>NUCLEOTIDE SEQUENCE</scope>
</reference>
<dbReference type="Proteomes" id="UP001153269">
    <property type="component" value="Unassembled WGS sequence"/>
</dbReference>
<evidence type="ECO:0000313" key="3">
    <source>
        <dbReference type="Proteomes" id="UP001153269"/>
    </source>
</evidence>
<proteinExistence type="predicted"/>
<protein>
    <submittedName>
        <fullName evidence="2">Uncharacterized protein</fullName>
    </submittedName>
</protein>
<comment type="caution">
    <text evidence="2">The sequence shown here is derived from an EMBL/GenBank/DDBJ whole genome shotgun (WGS) entry which is preliminary data.</text>
</comment>
<evidence type="ECO:0000256" key="1">
    <source>
        <dbReference type="SAM" id="MobiDB-lite"/>
    </source>
</evidence>
<sequence length="156" mass="15921">MCSRIGRVVAVAAAAAGPTLLQTAGGGERNNMEEVVETSPVKDGGLGSVFTSRTVLVRSWLEMETAALGSEGGEQGDWTQSPVKGQRAASPQGAGSPSQRAREGLSGGGRGGRGGEATLGTKADSTDTSYPPRVWLSLAPWGTHSLICAELPAPRC</sequence>
<keyword evidence="3" id="KW-1185">Reference proteome</keyword>
<accession>A0A9N7VKV3</accession>
<feature type="region of interest" description="Disordered" evidence="1">
    <location>
        <begin position="67"/>
        <end position="132"/>
    </location>
</feature>
<dbReference type="AlphaFoldDB" id="A0A9N7VKV3"/>
<name>A0A9N7VKV3_PLEPL</name>
<dbReference type="EMBL" id="CADEAL010004146">
    <property type="protein sequence ID" value="CAB1452838.1"/>
    <property type="molecule type" value="Genomic_DNA"/>
</dbReference>
<evidence type="ECO:0000313" key="2">
    <source>
        <dbReference type="EMBL" id="CAB1452838.1"/>
    </source>
</evidence>
<organism evidence="2 3">
    <name type="scientific">Pleuronectes platessa</name>
    <name type="common">European plaice</name>
    <dbReference type="NCBI Taxonomy" id="8262"/>
    <lineage>
        <taxon>Eukaryota</taxon>
        <taxon>Metazoa</taxon>
        <taxon>Chordata</taxon>
        <taxon>Craniata</taxon>
        <taxon>Vertebrata</taxon>
        <taxon>Euteleostomi</taxon>
        <taxon>Actinopterygii</taxon>
        <taxon>Neopterygii</taxon>
        <taxon>Teleostei</taxon>
        <taxon>Neoteleostei</taxon>
        <taxon>Acanthomorphata</taxon>
        <taxon>Carangaria</taxon>
        <taxon>Pleuronectiformes</taxon>
        <taxon>Pleuronectoidei</taxon>
        <taxon>Pleuronectidae</taxon>
        <taxon>Pleuronectes</taxon>
    </lineage>
</organism>
<gene>
    <name evidence="2" type="ORF">PLEPLA_LOCUS40588</name>
</gene>